<protein>
    <submittedName>
        <fullName evidence="2">Uncharacterized protein</fullName>
    </submittedName>
</protein>
<sequence>MTTGYKLVNPHIEGEFKSLFTEKSHFDAAQKSWEKLSSHFTNNIPLFAFTLERLKDNQLFHFTVKEDIKDNMVEYKITEIKPKLSVEEETQFKKTLKNMEGGRSRKHRYDDDDDDDSSSTTEIYKKAKYNSMIRKSQPITWWWYTPTPYKLDTFFVPTFAVPLTPYVEIQYANVIYPYKSF</sequence>
<feature type="region of interest" description="Disordered" evidence="1">
    <location>
        <begin position="95"/>
        <end position="120"/>
    </location>
</feature>
<gene>
    <name evidence="2" type="ORF">Homavirus5_14</name>
</gene>
<dbReference type="EMBL" id="MK072336">
    <property type="protein sequence ID" value="AYV82072.1"/>
    <property type="molecule type" value="Genomic_DNA"/>
</dbReference>
<reference evidence="2" key="1">
    <citation type="submission" date="2018-10" db="EMBL/GenBank/DDBJ databases">
        <title>Hidden diversity of soil giant viruses.</title>
        <authorList>
            <person name="Schulz F."/>
            <person name="Alteio L."/>
            <person name="Goudeau D."/>
            <person name="Ryan E.M."/>
            <person name="Malmstrom R.R."/>
            <person name="Blanchard J."/>
            <person name="Woyke T."/>
        </authorList>
    </citation>
    <scope>NUCLEOTIDE SEQUENCE</scope>
    <source>
        <strain evidence="2">HOV1</strain>
    </source>
</reference>
<evidence type="ECO:0000256" key="1">
    <source>
        <dbReference type="SAM" id="MobiDB-lite"/>
    </source>
</evidence>
<evidence type="ECO:0000313" key="2">
    <source>
        <dbReference type="EMBL" id="AYV82072.1"/>
    </source>
</evidence>
<proteinExistence type="predicted"/>
<accession>A0A3G5A4P7</accession>
<organism evidence="2">
    <name type="scientific">Homavirus sp</name>
    <dbReference type="NCBI Taxonomy" id="2487769"/>
    <lineage>
        <taxon>Viruses</taxon>
        <taxon>Varidnaviria</taxon>
        <taxon>Bamfordvirae</taxon>
        <taxon>Nucleocytoviricota</taxon>
        <taxon>Megaviricetes</taxon>
        <taxon>Imitervirales</taxon>
        <taxon>Mimiviridae</taxon>
        <taxon>Klosneuvirinae</taxon>
    </lineage>
</organism>
<name>A0A3G5A4P7_9VIRU</name>